<dbReference type="AlphaFoldDB" id="A0A1B0BBC0"/>
<name>A0A1B0BBC0_9MUSC</name>
<dbReference type="VEuPathDB" id="VectorBase:GPPI024666"/>
<evidence type="ECO:0000256" key="1">
    <source>
        <dbReference type="SAM" id="MobiDB-lite"/>
    </source>
</evidence>
<evidence type="ECO:0000313" key="2">
    <source>
        <dbReference type="EnsemblMetazoa" id="GPPI024666-PA"/>
    </source>
</evidence>
<dbReference type="EMBL" id="JXJN01011390">
    <property type="status" value="NOT_ANNOTATED_CDS"/>
    <property type="molecule type" value="Genomic_DNA"/>
</dbReference>
<dbReference type="Proteomes" id="UP000092460">
    <property type="component" value="Unassembled WGS sequence"/>
</dbReference>
<accession>A0A1B0BBC0</accession>
<sequence>MWSTARGYVLRYHGSKMSLRPNILLTLMVFTITISHHQNINDASSSPSSSSSSSPSSSSSSSSSAFITSAVSLFYSFKINFTRYCAIDGIEVWQISCIEFFKVKVGMNVKFPVIIAEERHHSSSLKPWLQPYIEEDDTEAS</sequence>
<keyword evidence="3" id="KW-1185">Reference proteome</keyword>
<feature type="compositionally biased region" description="Low complexity" evidence="1">
    <location>
        <begin position="44"/>
        <end position="63"/>
    </location>
</feature>
<feature type="region of interest" description="Disordered" evidence="1">
    <location>
        <begin position="42"/>
        <end position="63"/>
    </location>
</feature>
<reference evidence="3" key="1">
    <citation type="submission" date="2015-01" db="EMBL/GenBank/DDBJ databases">
        <authorList>
            <person name="Aksoy S."/>
            <person name="Warren W."/>
            <person name="Wilson R.K."/>
        </authorList>
    </citation>
    <scope>NUCLEOTIDE SEQUENCE [LARGE SCALE GENOMIC DNA]</scope>
    <source>
        <strain evidence="3">IAEA</strain>
    </source>
</reference>
<organism evidence="2 3">
    <name type="scientific">Glossina palpalis gambiensis</name>
    <dbReference type="NCBI Taxonomy" id="67801"/>
    <lineage>
        <taxon>Eukaryota</taxon>
        <taxon>Metazoa</taxon>
        <taxon>Ecdysozoa</taxon>
        <taxon>Arthropoda</taxon>
        <taxon>Hexapoda</taxon>
        <taxon>Insecta</taxon>
        <taxon>Pterygota</taxon>
        <taxon>Neoptera</taxon>
        <taxon>Endopterygota</taxon>
        <taxon>Diptera</taxon>
        <taxon>Brachycera</taxon>
        <taxon>Muscomorpha</taxon>
        <taxon>Hippoboscoidea</taxon>
        <taxon>Glossinidae</taxon>
        <taxon>Glossina</taxon>
    </lineage>
</organism>
<reference evidence="2" key="2">
    <citation type="submission" date="2020-05" db="UniProtKB">
        <authorList>
            <consortium name="EnsemblMetazoa"/>
        </authorList>
    </citation>
    <scope>IDENTIFICATION</scope>
    <source>
        <strain evidence="2">IAEA</strain>
    </source>
</reference>
<evidence type="ECO:0000313" key="3">
    <source>
        <dbReference type="Proteomes" id="UP000092460"/>
    </source>
</evidence>
<dbReference type="EnsemblMetazoa" id="GPPI024666-RA">
    <property type="protein sequence ID" value="GPPI024666-PA"/>
    <property type="gene ID" value="GPPI024666"/>
</dbReference>
<protein>
    <submittedName>
        <fullName evidence="2">Uncharacterized protein</fullName>
    </submittedName>
</protein>
<proteinExistence type="predicted"/>